<evidence type="ECO:0000313" key="3">
    <source>
        <dbReference type="EMBL" id="QAZ66358.1"/>
    </source>
</evidence>
<dbReference type="OrthoDB" id="5460118at2"/>
<evidence type="ECO:0008006" key="5">
    <source>
        <dbReference type="Google" id="ProtNLM"/>
    </source>
</evidence>
<keyword evidence="2" id="KW-1133">Transmembrane helix</keyword>
<proteinExistence type="predicted"/>
<protein>
    <recommendedName>
        <fullName evidence="5">Phage-shock protein</fullName>
    </recommendedName>
</protein>
<dbReference type="RefSeq" id="WP_129349556.1">
    <property type="nucleotide sequence ID" value="NZ_CP026538.1"/>
</dbReference>
<dbReference type="EMBL" id="CP026538">
    <property type="protein sequence ID" value="QAZ66358.1"/>
    <property type="molecule type" value="Genomic_DNA"/>
</dbReference>
<keyword evidence="4" id="KW-1185">Reference proteome</keyword>
<dbReference type="Proteomes" id="UP000293296">
    <property type="component" value="Chromosome"/>
</dbReference>
<reference evidence="3 4" key="1">
    <citation type="submission" date="2018-02" db="EMBL/GenBank/DDBJ databases">
        <title>Genome sequence of Desulfovibrio carbinolicus DSM 3852.</title>
        <authorList>
            <person name="Wilbanks E."/>
            <person name="Skennerton C.T."/>
            <person name="Orphan V.J."/>
        </authorList>
    </citation>
    <scope>NUCLEOTIDE SEQUENCE [LARGE SCALE GENOMIC DNA]</scope>
    <source>
        <strain evidence="3 4">DSM 3852</strain>
    </source>
</reference>
<evidence type="ECO:0000313" key="4">
    <source>
        <dbReference type="Proteomes" id="UP000293296"/>
    </source>
</evidence>
<dbReference type="AlphaFoldDB" id="A0A4P6HMM7"/>
<gene>
    <name evidence="3" type="ORF">C3Y92_03510</name>
</gene>
<keyword evidence="2" id="KW-0472">Membrane</keyword>
<keyword evidence="2" id="KW-0812">Transmembrane</keyword>
<keyword evidence="1" id="KW-0175">Coiled coil</keyword>
<evidence type="ECO:0000256" key="1">
    <source>
        <dbReference type="SAM" id="Coils"/>
    </source>
</evidence>
<evidence type="ECO:0000256" key="2">
    <source>
        <dbReference type="SAM" id="Phobius"/>
    </source>
</evidence>
<name>A0A4P6HMM7_9BACT</name>
<sequence length="84" mass="8869">MMGLLSSLVVAGATLVGLVILGVVFLIGVRLMRPAGRAAPGGDADEVRLLQEIHRSLERLESRVDTLETVVLDARAKGRGSCDT</sequence>
<feature type="transmembrane region" description="Helical" evidence="2">
    <location>
        <begin position="6"/>
        <end position="29"/>
    </location>
</feature>
<accession>A0A4P6HMM7</accession>
<dbReference type="KEGG" id="dcb:C3Y92_03510"/>
<organism evidence="3 4">
    <name type="scientific">Solidesulfovibrio carbinolicus</name>
    <dbReference type="NCBI Taxonomy" id="296842"/>
    <lineage>
        <taxon>Bacteria</taxon>
        <taxon>Pseudomonadati</taxon>
        <taxon>Thermodesulfobacteriota</taxon>
        <taxon>Desulfovibrionia</taxon>
        <taxon>Desulfovibrionales</taxon>
        <taxon>Desulfovibrionaceae</taxon>
        <taxon>Solidesulfovibrio</taxon>
    </lineage>
</organism>
<feature type="coiled-coil region" evidence="1">
    <location>
        <begin position="50"/>
        <end position="77"/>
    </location>
</feature>